<evidence type="ECO:0000313" key="10">
    <source>
        <dbReference type="Proteomes" id="UP001357485"/>
    </source>
</evidence>
<proteinExistence type="predicted"/>
<evidence type="ECO:0000256" key="6">
    <source>
        <dbReference type="PROSITE-ProRule" id="PRU00146"/>
    </source>
</evidence>
<comment type="subcellular location">
    <subcellularLocation>
        <location evidence="1">Nucleus</location>
    </subcellularLocation>
</comment>
<dbReference type="SUPFAM" id="SSF57903">
    <property type="entry name" value="FYVE/PHD zinc finger"/>
    <property type="match status" value="1"/>
</dbReference>
<feature type="compositionally biased region" description="Acidic residues" evidence="7">
    <location>
        <begin position="254"/>
        <end position="263"/>
    </location>
</feature>
<reference evidence="9 10" key="1">
    <citation type="submission" date="2023-08" db="EMBL/GenBank/DDBJ databases">
        <title>Black Yeasts Isolated from many extreme environments.</title>
        <authorList>
            <person name="Coleine C."/>
            <person name="Stajich J.E."/>
            <person name="Selbmann L."/>
        </authorList>
    </citation>
    <scope>NUCLEOTIDE SEQUENCE [LARGE SCALE GENOMIC DNA]</scope>
    <source>
        <strain evidence="9 10">CCFEE 536</strain>
    </source>
</reference>
<feature type="region of interest" description="Disordered" evidence="7">
    <location>
        <begin position="314"/>
        <end position="341"/>
    </location>
</feature>
<dbReference type="PANTHER" id="PTHR12628">
    <property type="entry name" value="POLYCOMB-LIKE TRANSCRIPTION FACTOR"/>
    <property type="match status" value="1"/>
</dbReference>
<feature type="compositionally biased region" description="Polar residues" evidence="7">
    <location>
        <begin position="211"/>
        <end position="245"/>
    </location>
</feature>
<feature type="non-terminal residue" evidence="9">
    <location>
        <position position="1"/>
    </location>
</feature>
<protein>
    <recommendedName>
        <fullName evidence="8">PHD-type domain-containing protein</fullName>
    </recommendedName>
</protein>
<organism evidence="9 10">
    <name type="scientific">Cryomyces antarcticus</name>
    <dbReference type="NCBI Taxonomy" id="329879"/>
    <lineage>
        <taxon>Eukaryota</taxon>
        <taxon>Fungi</taxon>
        <taxon>Dikarya</taxon>
        <taxon>Ascomycota</taxon>
        <taxon>Pezizomycotina</taxon>
        <taxon>Dothideomycetes</taxon>
        <taxon>Dothideomycetes incertae sedis</taxon>
        <taxon>Cryomyces</taxon>
    </lineage>
</organism>
<dbReference type="InterPro" id="IPR001965">
    <property type="entry name" value="Znf_PHD"/>
</dbReference>
<feature type="region of interest" description="Disordered" evidence="7">
    <location>
        <begin position="194"/>
        <end position="280"/>
    </location>
</feature>
<dbReference type="SMART" id="SM00249">
    <property type="entry name" value="PHD"/>
    <property type="match status" value="1"/>
</dbReference>
<feature type="domain" description="PHD-type" evidence="8">
    <location>
        <begin position="52"/>
        <end position="108"/>
    </location>
</feature>
<feature type="compositionally biased region" description="Polar residues" evidence="7">
    <location>
        <begin position="1"/>
        <end position="21"/>
    </location>
</feature>
<keyword evidence="10" id="KW-1185">Reference proteome</keyword>
<dbReference type="CDD" id="cd15502">
    <property type="entry name" value="PHD_Phf1p_Phf2p_like"/>
    <property type="match status" value="1"/>
</dbReference>
<feature type="region of interest" description="Disordered" evidence="7">
    <location>
        <begin position="1"/>
        <end position="46"/>
    </location>
</feature>
<accession>A0ABR0KRQ9</accession>
<dbReference type="Pfam" id="PF00628">
    <property type="entry name" value="PHD"/>
    <property type="match status" value="1"/>
</dbReference>
<dbReference type="InterPro" id="IPR011011">
    <property type="entry name" value="Znf_FYVE_PHD"/>
</dbReference>
<dbReference type="PROSITE" id="PS01359">
    <property type="entry name" value="ZF_PHD_1"/>
    <property type="match status" value="1"/>
</dbReference>
<keyword evidence="3 6" id="KW-0863">Zinc-finger</keyword>
<evidence type="ECO:0000256" key="2">
    <source>
        <dbReference type="ARBA" id="ARBA00022723"/>
    </source>
</evidence>
<evidence type="ECO:0000256" key="3">
    <source>
        <dbReference type="ARBA" id="ARBA00022771"/>
    </source>
</evidence>
<keyword evidence="4" id="KW-0862">Zinc</keyword>
<dbReference type="InterPro" id="IPR019787">
    <property type="entry name" value="Znf_PHD-finger"/>
</dbReference>
<dbReference type="InterPro" id="IPR019786">
    <property type="entry name" value="Zinc_finger_PHD-type_CS"/>
</dbReference>
<dbReference type="Proteomes" id="UP001357485">
    <property type="component" value="Unassembled WGS sequence"/>
</dbReference>
<comment type="caution">
    <text evidence="9">The sequence shown here is derived from an EMBL/GenBank/DDBJ whole genome shotgun (WGS) entry which is preliminary data.</text>
</comment>
<evidence type="ECO:0000256" key="1">
    <source>
        <dbReference type="ARBA" id="ARBA00004123"/>
    </source>
</evidence>
<dbReference type="InterPro" id="IPR013083">
    <property type="entry name" value="Znf_RING/FYVE/PHD"/>
</dbReference>
<evidence type="ECO:0000256" key="5">
    <source>
        <dbReference type="ARBA" id="ARBA00023242"/>
    </source>
</evidence>
<sequence>NDSDISSSYTPLPTKTKSGRNVTKPTTFTPPLPSPSSAPKKRRPYNKRNIEATVCKTCQRGHSPASNMIVFCDGCNTPYHQFCHHPPIEMDVVTVAEKEWFCGACALSRESTNVDVTNLVSGEGLSVEQKRAHLSNLPQPTLVSLLLHATALNPKLPVFTPKPRSLVSAASASNPSNASFISTPLVTQSSMSATAPHTSALNGHSLPITHSPFTAGQLSTAAPGSSTSDQTAPPATSVLIQQPPRSLSPPPAAEDPESYDGYDTDPPAHYPKPGHGLARQMRPESEDLQWLVDDNFEVFSHIYQVDAQQANQGLLGNGSAGVERNGGEDGSGGMDVDGPHV</sequence>
<dbReference type="PANTHER" id="PTHR12628:SF10">
    <property type="entry name" value="HOMEOBOX DOMAIN-CONTAINING PROTEIN"/>
    <property type="match status" value="1"/>
</dbReference>
<evidence type="ECO:0000256" key="4">
    <source>
        <dbReference type="ARBA" id="ARBA00022833"/>
    </source>
</evidence>
<name>A0ABR0KRQ9_9PEZI</name>
<evidence type="ECO:0000259" key="8">
    <source>
        <dbReference type="PROSITE" id="PS50016"/>
    </source>
</evidence>
<dbReference type="Gene3D" id="3.30.40.10">
    <property type="entry name" value="Zinc/RING finger domain, C3HC4 (zinc finger)"/>
    <property type="match status" value="1"/>
</dbReference>
<evidence type="ECO:0000256" key="7">
    <source>
        <dbReference type="SAM" id="MobiDB-lite"/>
    </source>
</evidence>
<evidence type="ECO:0000313" key="9">
    <source>
        <dbReference type="EMBL" id="KAK5120183.1"/>
    </source>
</evidence>
<keyword evidence="5" id="KW-0539">Nucleus</keyword>
<keyword evidence="2" id="KW-0479">Metal-binding</keyword>
<dbReference type="EMBL" id="JAVRRA010025254">
    <property type="protein sequence ID" value="KAK5120183.1"/>
    <property type="molecule type" value="Genomic_DNA"/>
</dbReference>
<gene>
    <name evidence="9" type="ORF">LTR16_004634</name>
</gene>
<dbReference type="PROSITE" id="PS50016">
    <property type="entry name" value="ZF_PHD_2"/>
    <property type="match status" value="1"/>
</dbReference>